<dbReference type="Gene3D" id="2.70.130.10">
    <property type="entry name" value="Mannose-6-phosphate receptor binding domain"/>
    <property type="match status" value="1"/>
</dbReference>
<evidence type="ECO:0000256" key="7">
    <source>
        <dbReference type="ARBA" id="ARBA00022448"/>
    </source>
</evidence>
<evidence type="ECO:0000256" key="6">
    <source>
        <dbReference type="ARBA" id="ARBA00013776"/>
    </source>
</evidence>
<evidence type="ECO:0000256" key="1">
    <source>
        <dbReference type="ARBA" id="ARBA00004304"/>
    </source>
</evidence>
<evidence type="ECO:0000259" key="20">
    <source>
        <dbReference type="PROSITE" id="PS51914"/>
    </source>
</evidence>
<evidence type="ECO:0000256" key="18">
    <source>
        <dbReference type="SAM" id="Phobius"/>
    </source>
</evidence>
<proteinExistence type="inferred from homology"/>
<dbReference type="PROSITE" id="PS51914">
    <property type="entry name" value="MRH"/>
    <property type="match status" value="1"/>
</dbReference>
<dbReference type="InterPro" id="IPR018939">
    <property type="entry name" value="Autophagy-rel_prot_27"/>
</dbReference>
<comment type="caution">
    <text evidence="21">The sequence shown here is derived from an EMBL/GenBank/DDBJ whole genome shotgun (WGS) entry which is preliminary data.</text>
</comment>
<evidence type="ECO:0000313" key="21">
    <source>
        <dbReference type="EMBL" id="CAH3124654.1"/>
    </source>
</evidence>
<feature type="signal peptide" evidence="19">
    <location>
        <begin position="1"/>
        <end position="26"/>
    </location>
</feature>
<comment type="similarity">
    <text evidence="5">Belongs to the ATG27 family.</text>
</comment>
<dbReference type="PANTHER" id="PTHR15071">
    <property type="entry name" value="MANNOSE-6-PHOSPHATE RECEPTOR FAMILY MEMBER"/>
    <property type="match status" value="1"/>
</dbReference>
<evidence type="ECO:0000256" key="10">
    <source>
        <dbReference type="ARBA" id="ARBA00022927"/>
    </source>
</evidence>
<evidence type="ECO:0000256" key="9">
    <source>
        <dbReference type="ARBA" id="ARBA00022729"/>
    </source>
</evidence>
<dbReference type="InterPro" id="IPR009011">
    <property type="entry name" value="Man6P_isomerase_rcpt-bd_dom_sf"/>
</dbReference>
<keyword evidence="13" id="KW-0333">Golgi apparatus</keyword>
<dbReference type="PANTHER" id="PTHR15071:SF0">
    <property type="entry name" value="MANNOSE 6-PHOSPHATE RECEPTOR-LIKE PROTEIN 1"/>
    <property type="match status" value="1"/>
</dbReference>
<keyword evidence="16" id="KW-1015">Disulfide bond</keyword>
<keyword evidence="7" id="KW-0813">Transport</keyword>
<dbReference type="SUPFAM" id="SSF50911">
    <property type="entry name" value="Mannose 6-phosphate receptor domain"/>
    <property type="match status" value="1"/>
</dbReference>
<feature type="transmembrane region" description="Helical" evidence="18">
    <location>
        <begin position="186"/>
        <end position="210"/>
    </location>
</feature>
<keyword evidence="17" id="KW-0968">Cytoplasmic vesicle</keyword>
<gene>
    <name evidence="21" type="ORF">PMEA_00011422</name>
</gene>
<comment type="subcellular location">
    <subcellularLocation>
        <location evidence="2">Cytoplasmic vesicle membrane</location>
        <topology evidence="2">Single-pass type I membrane protein</topology>
    </subcellularLocation>
    <subcellularLocation>
        <location evidence="3">Golgi apparatus membrane</location>
    </subcellularLocation>
    <subcellularLocation>
        <location evidence="1">Mitochondrion membrane</location>
        <topology evidence="1">Single-pass membrane protein</topology>
    </subcellularLocation>
    <subcellularLocation>
        <location evidence="4">Preautophagosomal structure membrane</location>
        <topology evidence="4">Single-pass type I membrane protein</topology>
    </subcellularLocation>
</comment>
<evidence type="ECO:0000256" key="16">
    <source>
        <dbReference type="ARBA" id="ARBA00023157"/>
    </source>
</evidence>
<evidence type="ECO:0000256" key="12">
    <source>
        <dbReference type="ARBA" id="ARBA00023006"/>
    </source>
</evidence>
<evidence type="ECO:0000256" key="17">
    <source>
        <dbReference type="ARBA" id="ARBA00023329"/>
    </source>
</evidence>
<protein>
    <recommendedName>
        <fullName evidence="6">Autophagy-related protein 27</fullName>
    </recommendedName>
</protein>
<dbReference type="AlphaFoldDB" id="A0AAU9WTM3"/>
<dbReference type="GO" id="GO:0010008">
    <property type="term" value="C:endosome membrane"/>
    <property type="evidence" value="ECO:0007669"/>
    <property type="project" value="UniProtKB-SubCell"/>
</dbReference>
<dbReference type="Pfam" id="PF09451">
    <property type="entry name" value="ATG27"/>
    <property type="match status" value="1"/>
</dbReference>
<dbReference type="GO" id="GO:0015031">
    <property type="term" value="P:protein transport"/>
    <property type="evidence" value="ECO:0007669"/>
    <property type="project" value="UniProtKB-KW"/>
</dbReference>
<dbReference type="GO" id="GO:0031966">
    <property type="term" value="C:mitochondrial membrane"/>
    <property type="evidence" value="ECO:0007669"/>
    <property type="project" value="UniProtKB-SubCell"/>
</dbReference>
<evidence type="ECO:0000256" key="8">
    <source>
        <dbReference type="ARBA" id="ARBA00022692"/>
    </source>
</evidence>
<evidence type="ECO:0000256" key="13">
    <source>
        <dbReference type="ARBA" id="ARBA00023034"/>
    </source>
</evidence>
<accession>A0AAU9WTM3</accession>
<dbReference type="GO" id="GO:0000139">
    <property type="term" value="C:Golgi membrane"/>
    <property type="evidence" value="ECO:0007669"/>
    <property type="project" value="UniProtKB-SubCell"/>
</dbReference>
<sequence>MSKMAQLGSKGLLLLFIILRVAISSSEESCEKVDVCTCKFKNGSRVSLKDADGGSKPSFTNIGGSSGRFFDWNPCTPFSDPVDPQGCEQVMVCQIATSTGIPAGSKDTSFSVDTSGNVVISYGVIKSGQPTHGRMSKITLVCDRSVPGNGKIPEFTESGASTGTSTYSGTLKSKYACAEGGSSGGLSVGSILLIIFFPLALMYIIIGVLINRYRRGVESMPELLPNHSFWADFPFLVKDGIVFTGGAIKTGCSSLSNKFKKDGYAEI</sequence>
<evidence type="ECO:0000313" key="22">
    <source>
        <dbReference type="Proteomes" id="UP001159428"/>
    </source>
</evidence>
<feature type="domain" description="MRH" evidence="20">
    <location>
        <begin position="36"/>
        <end position="179"/>
    </location>
</feature>
<evidence type="ECO:0000256" key="3">
    <source>
        <dbReference type="ARBA" id="ARBA00004394"/>
    </source>
</evidence>
<evidence type="ECO:0000256" key="5">
    <source>
        <dbReference type="ARBA" id="ARBA00005363"/>
    </source>
</evidence>
<keyword evidence="14" id="KW-0496">Mitochondrion</keyword>
<dbReference type="InterPro" id="IPR044865">
    <property type="entry name" value="MRH_dom"/>
</dbReference>
<evidence type="ECO:0000256" key="14">
    <source>
        <dbReference type="ARBA" id="ARBA00023128"/>
    </source>
</evidence>
<reference evidence="21 22" key="1">
    <citation type="submission" date="2022-05" db="EMBL/GenBank/DDBJ databases">
        <authorList>
            <consortium name="Genoscope - CEA"/>
            <person name="William W."/>
        </authorList>
    </citation>
    <scope>NUCLEOTIDE SEQUENCE [LARGE SCALE GENOMIC DNA]</scope>
</reference>
<dbReference type="GO" id="GO:0034045">
    <property type="term" value="C:phagophore assembly site membrane"/>
    <property type="evidence" value="ECO:0007669"/>
    <property type="project" value="UniProtKB-SubCell"/>
</dbReference>
<evidence type="ECO:0000256" key="4">
    <source>
        <dbReference type="ARBA" id="ARBA00004472"/>
    </source>
</evidence>
<dbReference type="GO" id="GO:0005802">
    <property type="term" value="C:trans-Golgi network"/>
    <property type="evidence" value="ECO:0007669"/>
    <property type="project" value="TreeGrafter"/>
</dbReference>
<keyword evidence="12" id="KW-0072">Autophagy</keyword>
<evidence type="ECO:0000256" key="19">
    <source>
        <dbReference type="SAM" id="SignalP"/>
    </source>
</evidence>
<keyword evidence="10" id="KW-0653">Protein transport</keyword>
<dbReference type="Proteomes" id="UP001159428">
    <property type="component" value="Unassembled WGS sequence"/>
</dbReference>
<keyword evidence="9 19" id="KW-0732">Signal</keyword>
<keyword evidence="11 18" id="KW-1133">Transmembrane helix</keyword>
<name>A0AAU9WTM3_9CNID</name>
<evidence type="ECO:0000256" key="2">
    <source>
        <dbReference type="ARBA" id="ARBA00004358"/>
    </source>
</evidence>
<keyword evidence="22" id="KW-1185">Reference proteome</keyword>
<dbReference type="GO" id="GO:0006914">
    <property type="term" value="P:autophagy"/>
    <property type="evidence" value="ECO:0007669"/>
    <property type="project" value="UniProtKB-KW"/>
</dbReference>
<dbReference type="EMBL" id="CALNXJ010000020">
    <property type="protein sequence ID" value="CAH3124654.1"/>
    <property type="molecule type" value="Genomic_DNA"/>
</dbReference>
<evidence type="ECO:0000256" key="15">
    <source>
        <dbReference type="ARBA" id="ARBA00023136"/>
    </source>
</evidence>
<keyword evidence="15 18" id="KW-0472">Membrane</keyword>
<feature type="chain" id="PRO_5043460095" description="Autophagy-related protein 27" evidence="19">
    <location>
        <begin position="27"/>
        <end position="267"/>
    </location>
</feature>
<keyword evidence="8 18" id="KW-0812">Transmembrane</keyword>
<evidence type="ECO:0000256" key="11">
    <source>
        <dbReference type="ARBA" id="ARBA00022989"/>
    </source>
</evidence>
<organism evidence="21 22">
    <name type="scientific">Pocillopora meandrina</name>
    <dbReference type="NCBI Taxonomy" id="46732"/>
    <lineage>
        <taxon>Eukaryota</taxon>
        <taxon>Metazoa</taxon>
        <taxon>Cnidaria</taxon>
        <taxon>Anthozoa</taxon>
        <taxon>Hexacorallia</taxon>
        <taxon>Scleractinia</taxon>
        <taxon>Astrocoeniina</taxon>
        <taxon>Pocilloporidae</taxon>
        <taxon>Pocillopora</taxon>
    </lineage>
</organism>